<dbReference type="Proteomes" id="UP000324222">
    <property type="component" value="Unassembled WGS sequence"/>
</dbReference>
<evidence type="ECO:0000256" key="1">
    <source>
        <dbReference type="SAM" id="MobiDB-lite"/>
    </source>
</evidence>
<organism evidence="2 3">
    <name type="scientific">Portunus trituberculatus</name>
    <name type="common">Swimming crab</name>
    <name type="synonym">Neptunus trituberculatus</name>
    <dbReference type="NCBI Taxonomy" id="210409"/>
    <lineage>
        <taxon>Eukaryota</taxon>
        <taxon>Metazoa</taxon>
        <taxon>Ecdysozoa</taxon>
        <taxon>Arthropoda</taxon>
        <taxon>Crustacea</taxon>
        <taxon>Multicrustacea</taxon>
        <taxon>Malacostraca</taxon>
        <taxon>Eumalacostraca</taxon>
        <taxon>Eucarida</taxon>
        <taxon>Decapoda</taxon>
        <taxon>Pleocyemata</taxon>
        <taxon>Brachyura</taxon>
        <taxon>Eubrachyura</taxon>
        <taxon>Portunoidea</taxon>
        <taxon>Portunidae</taxon>
        <taxon>Portuninae</taxon>
        <taxon>Portunus</taxon>
    </lineage>
</organism>
<evidence type="ECO:0000313" key="2">
    <source>
        <dbReference type="EMBL" id="MPC82407.1"/>
    </source>
</evidence>
<name>A0A5B7IL93_PORTR</name>
<gene>
    <name evidence="2" type="ORF">E2C01_077074</name>
</gene>
<sequence>MAEVRMEDDGGSSSGAQTCYSWPLSRRPSLTLPRTLICHHQHHHYSIREVTIAPLLDMR</sequence>
<proteinExistence type="predicted"/>
<evidence type="ECO:0000313" key="3">
    <source>
        <dbReference type="Proteomes" id="UP000324222"/>
    </source>
</evidence>
<keyword evidence="3" id="KW-1185">Reference proteome</keyword>
<comment type="caution">
    <text evidence="2">The sequence shown here is derived from an EMBL/GenBank/DDBJ whole genome shotgun (WGS) entry which is preliminary data.</text>
</comment>
<feature type="region of interest" description="Disordered" evidence="1">
    <location>
        <begin position="1"/>
        <end position="20"/>
    </location>
</feature>
<dbReference type="AlphaFoldDB" id="A0A5B7IL93"/>
<dbReference type="EMBL" id="VSRR010059700">
    <property type="protein sequence ID" value="MPC82407.1"/>
    <property type="molecule type" value="Genomic_DNA"/>
</dbReference>
<protein>
    <submittedName>
        <fullName evidence="2">Uncharacterized protein</fullName>
    </submittedName>
</protein>
<reference evidence="2 3" key="1">
    <citation type="submission" date="2019-05" db="EMBL/GenBank/DDBJ databases">
        <title>Another draft genome of Portunus trituberculatus and its Hox gene families provides insights of decapod evolution.</title>
        <authorList>
            <person name="Jeong J.-H."/>
            <person name="Song I."/>
            <person name="Kim S."/>
            <person name="Choi T."/>
            <person name="Kim D."/>
            <person name="Ryu S."/>
            <person name="Kim W."/>
        </authorList>
    </citation>
    <scope>NUCLEOTIDE SEQUENCE [LARGE SCALE GENOMIC DNA]</scope>
    <source>
        <tissue evidence="2">Muscle</tissue>
    </source>
</reference>
<accession>A0A5B7IL93</accession>